<comment type="similarity">
    <text evidence="2">Belongs to the choline/ethanolamine kinase family.</text>
</comment>
<evidence type="ECO:0000256" key="2">
    <source>
        <dbReference type="ARBA" id="ARBA00038211"/>
    </source>
</evidence>
<protein>
    <recommendedName>
        <fullName evidence="3">ethanolamine kinase</fullName>
        <ecNumber evidence="3">2.7.1.82</ecNumber>
    </recommendedName>
</protein>
<dbReference type="EMBL" id="JAVFKY010000004">
    <property type="protein sequence ID" value="KAK5577028.1"/>
    <property type="molecule type" value="Genomic_DNA"/>
</dbReference>
<dbReference type="PANTHER" id="PTHR22603:SF66">
    <property type="entry name" value="ETHANOLAMINE KINASE"/>
    <property type="match status" value="1"/>
</dbReference>
<dbReference type="Gene3D" id="3.90.1200.10">
    <property type="match status" value="1"/>
</dbReference>
<gene>
    <name evidence="4" type="ORF">RB653_001965</name>
</gene>
<evidence type="ECO:0000256" key="3">
    <source>
        <dbReference type="ARBA" id="ARBA00038874"/>
    </source>
</evidence>
<dbReference type="GO" id="GO:0005737">
    <property type="term" value="C:cytoplasm"/>
    <property type="evidence" value="ECO:0007669"/>
    <property type="project" value="TreeGrafter"/>
</dbReference>
<evidence type="ECO:0000256" key="1">
    <source>
        <dbReference type="ARBA" id="ARBA00037883"/>
    </source>
</evidence>
<dbReference type="GO" id="GO:0006646">
    <property type="term" value="P:phosphatidylethanolamine biosynthetic process"/>
    <property type="evidence" value="ECO:0007669"/>
    <property type="project" value="TreeGrafter"/>
</dbReference>
<dbReference type="SUPFAM" id="SSF56112">
    <property type="entry name" value="Protein kinase-like (PK-like)"/>
    <property type="match status" value="1"/>
</dbReference>
<dbReference type="CDD" id="cd05157">
    <property type="entry name" value="ETNK_euk"/>
    <property type="match status" value="1"/>
</dbReference>
<dbReference type="EC" id="2.7.1.82" evidence="3"/>
<dbReference type="GO" id="GO:0004305">
    <property type="term" value="F:ethanolamine kinase activity"/>
    <property type="evidence" value="ECO:0007669"/>
    <property type="project" value="UniProtKB-EC"/>
</dbReference>
<dbReference type="Proteomes" id="UP001344447">
    <property type="component" value="Unassembled WGS sequence"/>
</dbReference>
<dbReference type="PANTHER" id="PTHR22603">
    <property type="entry name" value="CHOLINE/ETHANOALAMINE KINASE"/>
    <property type="match status" value="1"/>
</dbReference>
<dbReference type="InterPro" id="IPR011009">
    <property type="entry name" value="Kinase-like_dom_sf"/>
</dbReference>
<comment type="caution">
    <text evidence="4">The sequence shown here is derived from an EMBL/GenBank/DDBJ whole genome shotgun (WGS) entry which is preliminary data.</text>
</comment>
<evidence type="ECO:0000313" key="5">
    <source>
        <dbReference type="Proteomes" id="UP001344447"/>
    </source>
</evidence>
<comment type="pathway">
    <text evidence="1">Phospholipid metabolism; phosphatidylethanolamine biosynthesis; phosphatidylethanolamine from ethanolamine: step 1/3.</text>
</comment>
<name>A0AAN7TWX8_9MYCE</name>
<accession>A0AAN7TWX8</accession>
<keyword evidence="5" id="KW-1185">Reference proteome</keyword>
<proteinExistence type="inferred from homology"/>
<organism evidence="4 5">
    <name type="scientific">Dictyostelium firmibasis</name>
    <dbReference type="NCBI Taxonomy" id="79012"/>
    <lineage>
        <taxon>Eukaryota</taxon>
        <taxon>Amoebozoa</taxon>
        <taxon>Evosea</taxon>
        <taxon>Eumycetozoa</taxon>
        <taxon>Dictyostelia</taxon>
        <taxon>Dictyosteliales</taxon>
        <taxon>Dictyosteliaceae</taxon>
        <taxon>Dictyostelium</taxon>
    </lineage>
</organism>
<reference evidence="4 5" key="1">
    <citation type="submission" date="2023-11" db="EMBL/GenBank/DDBJ databases">
        <title>Dfirmibasis_genome.</title>
        <authorList>
            <person name="Edelbroek B."/>
            <person name="Kjellin J."/>
            <person name="Jerlstrom-Hultqvist J."/>
            <person name="Soderbom F."/>
        </authorList>
    </citation>
    <scope>NUCLEOTIDE SEQUENCE [LARGE SCALE GENOMIC DNA]</scope>
    <source>
        <strain evidence="4 5">TNS-C-14</strain>
    </source>
</reference>
<evidence type="ECO:0000313" key="4">
    <source>
        <dbReference type="EMBL" id="KAK5577028.1"/>
    </source>
</evidence>
<dbReference type="Gene3D" id="3.30.200.20">
    <property type="entry name" value="Phosphorylase Kinase, domain 1"/>
    <property type="match status" value="1"/>
</dbReference>
<dbReference type="Pfam" id="PF01633">
    <property type="entry name" value="Choline_kinase"/>
    <property type="match status" value="1"/>
</dbReference>
<dbReference type="AlphaFoldDB" id="A0AAN7TWX8"/>
<sequence>MMAKTKGSYEVFHYTVTKDKVNKGLCDIARYFVPEYRNSKDEDLTIQKLNGGITNVLYLVEDKNIEQKYRYLPVVIRLYGYKSEEIIDRKNELIIQTEADQNGLGAKFYGLFDNGCIYGYIKGEPLAYEDISKPTMQTCIAKEVAQWHSIEMPTRKNPSLWPTIKKWAALAPDVYPVAEKNEYYQSINVKKMIEEGKMLEQRLAQLNSPIVFCHNDLLSGNIIYDPSQNCASFIDFEYANYNFRGLELGNHFNEYAGFGPDYSLYPNKESQLHFLTDYHRALFKTEPTQDELEKLYIESNQFSLASHLYWGFWAIVQAMNSQIDFDYLEYGKARFDRYYETRDQFLNLN</sequence>